<dbReference type="Pfam" id="PF20125">
    <property type="entry name" value="DUF6515"/>
    <property type="match status" value="1"/>
</dbReference>
<feature type="signal peptide" evidence="2">
    <location>
        <begin position="1"/>
        <end position="22"/>
    </location>
</feature>
<feature type="compositionally biased region" description="Basic residues" evidence="1">
    <location>
        <begin position="39"/>
        <end position="98"/>
    </location>
</feature>
<organism evidence="3 4">
    <name type="scientific">Microbulbifer spongiae</name>
    <dbReference type="NCBI Taxonomy" id="2944933"/>
    <lineage>
        <taxon>Bacteria</taxon>
        <taxon>Pseudomonadati</taxon>
        <taxon>Pseudomonadota</taxon>
        <taxon>Gammaproteobacteria</taxon>
        <taxon>Cellvibrionales</taxon>
        <taxon>Microbulbiferaceae</taxon>
        <taxon>Microbulbifer</taxon>
    </lineage>
</organism>
<dbReference type="EMBL" id="CP098023">
    <property type="protein sequence ID" value="WKD49511.1"/>
    <property type="molecule type" value="Genomic_DNA"/>
</dbReference>
<dbReference type="Proteomes" id="UP001321520">
    <property type="component" value="Chromosome"/>
</dbReference>
<protein>
    <submittedName>
        <fullName evidence="3">DUF6515 family protein</fullName>
    </submittedName>
</protein>
<evidence type="ECO:0000313" key="4">
    <source>
        <dbReference type="Proteomes" id="UP001321520"/>
    </source>
</evidence>
<reference evidence="3 4" key="1">
    <citation type="submission" date="2022-05" db="EMBL/GenBank/DDBJ databases">
        <title>Microbulbifer sp. nov., isolated from sponge.</title>
        <authorList>
            <person name="Gao L."/>
        </authorList>
    </citation>
    <scope>NUCLEOTIDE SEQUENCE [LARGE SCALE GENOMIC DNA]</scope>
    <source>
        <strain evidence="3 4">MI-G</strain>
    </source>
</reference>
<feature type="chain" id="PRO_5046644787" evidence="2">
    <location>
        <begin position="23"/>
        <end position="234"/>
    </location>
</feature>
<keyword evidence="4" id="KW-1185">Reference proteome</keyword>
<keyword evidence="2" id="KW-0732">Signal</keyword>
<dbReference type="InterPro" id="IPR045398">
    <property type="entry name" value="DUF6515"/>
</dbReference>
<proteinExistence type="predicted"/>
<dbReference type="RefSeq" id="WP_301415362.1">
    <property type="nucleotide sequence ID" value="NZ_CP098023.1"/>
</dbReference>
<evidence type="ECO:0000256" key="1">
    <source>
        <dbReference type="SAM" id="MobiDB-lite"/>
    </source>
</evidence>
<feature type="region of interest" description="Disordered" evidence="1">
    <location>
        <begin position="35"/>
        <end position="98"/>
    </location>
</feature>
<evidence type="ECO:0000256" key="2">
    <source>
        <dbReference type="SAM" id="SignalP"/>
    </source>
</evidence>
<evidence type="ECO:0000313" key="3">
    <source>
        <dbReference type="EMBL" id="WKD49511.1"/>
    </source>
</evidence>
<name>A0ABY9EAX6_9GAMM</name>
<sequence length="234" mass="27771">MRHLATAIVTAGLLLIANPALSEVSRGLQRALDLDHHGQGKAHREQRHVKRSHDKYHDKKHQNRKQEKKRRKQERKKEKRKQRRKEKRQHRREVRHAYKSGYNKGYRQGHRKGHRHAFRAAYRPYYRHGYRGHRPHWRPVHYGYGYRWRHLPHSFVGLSLGAASFFYSDGIFYRPASRGYVVTHAPQGAIVHSLPASALTVVVGGRHYYVAYDTYYLWDDVRRGYRVVPNPGLF</sequence>
<gene>
    <name evidence="3" type="ORF">M8T91_16690</name>
</gene>
<accession>A0ABY9EAX6</accession>